<dbReference type="SUPFAM" id="SSF55486">
    <property type="entry name" value="Metalloproteases ('zincins'), catalytic domain"/>
    <property type="match status" value="1"/>
</dbReference>
<organism evidence="1 2">
    <name type="scientific">Terrabacter carboxydivorans</name>
    <dbReference type="NCBI Taxonomy" id="619730"/>
    <lineage>
        <taxon>Bacteria</taxon>
        <taxon>Bacillati</taxon>
        <taxon>Actinomycetota</taxon>
        <taxon>Actinomycetes</taxon>
        <taxon>Micrococcales</taxon>
        <taxon>Intrasporangiaceae</taxon>
        <taxon>Terrabacter</taxon>
    </lineage>
</organism>
<name>A0ABN3MHT0_9MICO</name>
<dbReference type="EMBL" id="BAAARE010000037">
    <property type="protein sequence ID" value="GAA2502328.1"/>
    <property type="molecule type" value="Genomic_DNA"/>
</dbReference>
<gene>
    <name evidence="1" type="ORF">GCM10009858_45570</name>
</gene>
<comment type="caution">
    <text evidence="1">The sequence shown here is derived from an EMBL/GenBank/DDBJ whole genome shotgun (WGS) entry which is preliminary data.</text>
</comment>
<protein>
    <submittedName>
        <fullName evidence="1">Uncharacterized protein</fullName>
    </submittedName>
</protein>
<proteinExistence type="predicted"/>
<evidence type="ECO:0000313" key="1">
    <source>
        <dbReference type="EMBL" id="GAA2502328.1"/>
    </source>
</evidence>
<reference evidence="1 2" key="1">
    <citation type="journal article" date="2019" name="Int. J. Syst. Evol. Microbiol.">
        <title>The Global Catalogue of Microorganisms (GCM) 10K type strain sequencing project: providing services to taxonomists for standard genome sequencing and annotation.</title>
        <authorList>
            <consortium name="The Broad Institute Genomics Platform"/>
            <consortium name="The Broad Institute Genome Sequencing Center for Infectious Disease"/>
            <person name="Wu L."/>
            <person name="Ma J."/>
        </authorList>
    </citation>
    <scope>NUCLEOTIDE SEQUENCE [LARGE SCALE GENOMIC DNA]</scope>
    <source>
        <strain evidence="1 2">JCM 16259</strain>
    </source>
</reference>
<keyword evidence="2" id="KW-1185">Reference proteome</keyword>
<dbReference type="Proteomes" id="UP001500730">
    <property type="component" value="Unassembled WGS sequence"/>
</dbReference>
<dbReference type="RefSeq" id="WP_344257397.1">
    <property type="nucleotide sequence ID" value="NZ_BAAARE010000037.1"/>
</dbReference>
<sequence>MSSSVWSALSTAPAVGGRNIAVRAHLPRGGAEAEPVERTVVVLEADDNCLVLPEAVVIDPLGIPSLDSLASTHPAGGGGPLAGMEDRRRAREYGVGNAAWHVQRGLRYVASLLERPLPVLTVRLNAHGADWGGGHYRLPAAQYSELIEPRDVASAGEVHLGAGRRYLPIGAGRYFAAPSHNAAIIYHELGHHVCRHTADFRGNRHRDPAAQTNLRTGIEEGTCDYLAAVLLGTPDIYGWHRGDRSDADPRRRRLDTVTTMAAFRGGRDVDPHLDGTVWATALWSARLAWQACRLEGAAFDAALLRALDHLGQEVLSADPAEWTPMLRRRRYFSTALAALLDEAQAQPGAHAGVSAVETAFAERGVVVGQSNAALREAARR</sequence>
<evidence type="ECO:0000313" key="2">
    <source>
        <dbReference type="Proteomes" id="UP001500730"/>
    </source>
</evidence>
<accession>A0ABN3MHT0</accession>